<organism evidence="1 2">
    <name type="scientific">Eumeta variegata</name>
    <name type="common">Bagworm moth</name>
    <name type="synonym">Eumeta japonica</name>
    <dbReference type="NCBI Taxonomy" id="151549"/>
    <lineage>
        <taxon>Eukaryota</taxon>
        <taxon>Metazoa</taxon>
        <taxon>Ecdysozoa</taxon>
        <taxon>Arthropoda</taxon>
        <taxon>Hexapoda</taxon>
        <taxon>Insecta</taxon>
        <taxon>Pterygota</taxon>
        <taxon>Neoptera</taxon>
        <taxon>Endopterygota</taxon>
        <taxon>Lepidoptera</taxon>
        <taxon>Glossata</taxon>
        <taxon>Ditrysia</taxon>
        <taxon>Tineoidea</taxon>
        <taxon>Psychidae</taxon>
        <taxon>Oiketicinae</taxon>
        <taxon>Eumeta</taxon>
    </lineage>
</organism>
<dbReference type="Proteomes" id="UP000299102">
    <property type="component" value="Unassembled WGS sequence"/>
</dbReference>
<evidence type="ECO:0000313" key="2">
    <source>
        <dbReference type="Proteomes" id="UP000299102"/>
    </source>
</evidence>
<protein>
    <submittedName>
        <fullName evidence="1">Uncharacterized protein</fullName>
    </submittedName>
</protein>
<accession>A0A4C1XJM6</accession>
<keyword evidence="2" id="KW-1185">Reference proteome</keyword>
<dbReference type="AlphaFoldDB" id="A0A4C1XJM6"/>
<gene>
    <name evidence="1" type="ORF">EVAR_41908_1</name>
</gene>
<evidence type="ECO:0000313" key="1">
    <source>
        <dbReference type="EMBL" id="GBP63320.1"/>
    </source>
</evidence>
<reference evidence="1 2" key="1">
    <citation type="journal article" date="2019" name="Commun. Biol.">
        <title>The bagworm genome reveals a unique fibroin gene that provides high tensile strength.</title>
        <authorList>
            <person name="Kono N."/>
            <person name="Nakamura H."/>
            <person name="Ohtoshi R."/>
            <person name="Tomita M."/>
            <person name="Numata K."/>
            <person name="Arakawa K."/>
        </authorList>
    </citation>
    <scope>NUCLEOTIDE SEQUENCE [LARGE SCALE GENOMIC DNA]</scope>
</reference>
<comment type="caution">
    <text evidence="1">The sequence shown here is derived from an EMBL/GenBank/DDBJ whole genome shotgun (WGS) entry which is preliminary data.</text>
</comment>
<proteinExistence type="predicted"/>
<name>A0A4C1XJM6_EUMVA</name>
<sequence>MTKIRYHRSRLASPRSLSLPVVTLPPPPRRLRRVRRRTRGPSFTRRRTCYSAHATISLGAGKAFRERPRRALVHRTRRRALRGNRSTFLDAISSDLTCCVTRADLTRPARGSVIRITL</sequence>
<dbReference type="EMBL" id="BGZK01000867">
    <property type="protein sequence ID" value="GBP63320.1"/>
    <property type="molecule type" value="Genomic_DNA"/>
</dbReference>